<dbReference type="Proteomes" id="UP000595140">
    <property type="component" value="Unassembled WGS sequence"/>
</dbReference>
<feature type="compositionally biased region" description="Polar residues" evidence="2">
    <location>
        <begin position="703"/>
        <end position="728"/>
    </location>
</feature>
<feature type="domain" description="Retrovirus-related Pol polyprotein from transposon TNT 1-94-like beta-barrel" evidence="4">
    <location>
        <begin position="557"/>
        <end position="633"/>
    </location>
</feature>
<evidence type="ECO:0000313" key="6">
    <source>
        <dbReference type="Proteomes" id="UP000595140"/>
    </source>
</evidence>
<feature type="chain" id="PRO_5019726479" description="Retrovirus-related Pol polyprotein from transposon TNT 1-94-like beta-barrel domain-containing protein" evidence="3">
    <location>
        <begin position="31"/>
        <end position="896"/>
    </location>
</feature>
<feature type="compositionally biased region" description="Low complexity" evidence="2">
    <location>
        <begin position="729"/>
        <end position="740"/>
    </location>
</feature>
<protein>
    <recommendedName>
        <fullName evidence="4">Retrovirus-related Pol polyprotein from transposon TNT 1-94-like beta-barrel domain-containing protein</fullName>
    </recommendedName>
</protein>
<name>A0A484MP28_9ASTE</name>
<feature type="compositionally biased region" description="Basic and acidic residues" evidence="2">
    <location>
        <begin position="681"/>
        <end position="692"/>
    </location>
</feature>
<gene>
    <name evidence="5" type="ORF">CCAM_LOCUS32003</name>
</gene>
<evidence type="ECO:0000259" key="4">
    <source>
        <dbReference type="Pfam" id="PF22936"/>
    </source>
</evidence>
<dbReference type="OrthoDB" id="1749249at2759"/>
<keyword evidence="1" id="KW-0175">Coiled coil</keyword>
<reference evidence="5 6" key="1">
    <citation type="submission" date="2018-04" db="EMBL/GenBank/DDBJ databases">
        <authorList>
            <person name="Vogel A."/>
        </authorList>
    </citation>
    <scope>NUCLEOTIDE SEQUENCE [LARGE SCALE GENOMIC DNA]</scope>
</reference>
<dbReference type="PANTHER" id="PTHR34676:SF17">
    <property type="entry name" value="OS06G0684500 PROTEIN"/>
    <property type="match status" value="1"/>
</dbReference>
<organism evidence="5 6">
    <name type="scientific">Cuscuta campestris</name>
    <dbReference type="NCBI Taxonomy" id="132261"/>
    <lineage>
        <taxon>Eukaryota</taxon>
        <taxon>Viridiplantae</taxon>
        <taxon>Streptophyta</taxon>
        <taxon>Embryophyta</taxon>
        <taxon>Tracheophyta</taxon>
        <taxon>Spermatophyta</taxon>
        <taxon>Magnoliopsida</taxon>
        <taxon>eudicotyledons</taxon>
        <taxon>Gunneridae</taxon>
        <taxon>Pentapetalae</taxon>
        <taxon>asterids</taxon>
        <taxon>lamiids</taxon>
        <taxon>Solanales</taxon>
        <taxon>Convolvulaceae</taxon>
        <taxon>Cuscuteae</taxon>
        <taxon>Cuscuta</taxon>
        <taxon>Cuscuta subgen. Grammica</taxon>
        <taxon>Cuscuta sect. Cleistogrammica</taxon>
    </lineage>
</organism>
<dbReference type="Pfam" id="PF14223">
    <property type="entry name" value="Retrotran_gag_2"/>
    <property type="match status" value="1"/>
</dbReference>
<evidence type="ECO:0000256" key="2">
    <source>
        <dbReference type="SAM" id="MobiDB-lite"/>
    </source>
</evidence>
<dbReference type="EMBL" id="OOIL02004034">
    <property type="protein sequence ID" value="VFQ90227.1"/>
    <property type="molecule type" value="Genomic_DNA"/>
</dbReference>
<feature type="compositionally biased region" description="Low complexity" evidence="2">
    <location>
        <begin position="284"/>
        <end position="293"/>
    </location>
</feature>
<keyword evidence="3" id="KW-0732">Signal</keyword>
<evidence type="ECO:0000313" key="5">
    <source>
        <dbReference type="EMBL" id="VFQ90227.1"/>
    </source>
</evidence>
<dbReference type="InterPro" id="IPR054722">
    <property type="entry name" value="PolX-like_BBD"/>
</dbReference>
<evidence type="ECO:0000256" key="1">
    <source>
        <dbReference type="SAM" id="Coils"/>
    </source>
</evidence>
<keyword evidence="6" id="KW-1185">Reference proteome</keyword>
<feature type="compositionally biased region" description="Polar residues" evidence="2">
    <location>
        <begin position="269"/>
        <end position="279"/>
    </location>
</feature>
<evidence type="ECO:0000256" key="3">
    <source>
        <dbReference type="SAM" id="SignalP"/>
    </source>
</evidence>
<feature type="region of interest" description="Disordered" evidence="2">
    <location>
        <begin position="264"/>
        <end position="293"/>
    </location>
</feature>
<feature type="region of interest" description="Disordered" evidence="2">
    <location>
        <begin position="681"/>
        <end position="748"/>
    </location>
</feature>
<feature type="signal peptide" evidence="3">
    <location>
        <begin position="1"/>
        <end position="30"/>
    </location>
</feature>
<dbReference type="PANTHER" id="PTHR34676">
    <property type="entry name" value="DUF4219 DOMAIN-CONTAINING PROTEIN-RELATED"/>
    <property type="match status" value="1"/>
</dbReference>
<dbReference type="Pfam" id="PF22936">
    <property type="entry name" value="Pol_BBD"/>
    <property type="match status" value="1"/>
</dbReference>
<feature type="compositionally biased region" description="Basic and acidic residues" evidence="2">
    <location>
        <begin position="535"/>
        <end position="546"/>
    </location>
</feature>
<proteinExistence type="predicted"/>
<sequence length="896" mass="102498">MLAQFSQLQLLQRLLLVWQCILRVPQGIECEYCHNDIARLNPRTVGIGYDDWKIMMEAHLYALHDCMWMVLEDGPLKIQMENPEKNPATPDVVQYIPKPKEKWDDRDCKKHNLDNVAKGAIFKTLDPITFSKIKHLKTAMEIWQGLGKLCEGSEDLRKQKIEVLLEKFKSFKMLHGESFDMLDERFHKILNDLASLNHVLSPKEKNIRLLRSLPTEWYTKATAMEEGRNLENYIVQGLLDELRTYEHELKKKKEEQVTPFPTALMTTPRVPSSEGTCTRNCDAPSSSKPSSSKMENYDEEFAMMVKQFRKFKKKPGHWKSACPYPKVKKYGERERNEKKKKAMVAVESDESSSSSSDEEALVCMEHRAEKSNHEDRWTMSEDDTLCLMAKDNADQEVTSQTSCSSSYESIPTSENIFDQFKKMMEDFEEINLKHSSLTEENKLLSEENLKLTEGRKSQLDEITQLKTENESLSEKVKSLNKELGILKSKEAVDKLLETTKHKSREALGFDPSSSKRKGRTTFIPSKPTVKPNKQKGKEKEKPTEVPKKEAAKYPGVWYLDSGCSRHMTGDASLLSNLIPYDGPRVTFGGSNDFGLTKGLGNLVYKGLTIQAVSYVEGLNYNLLSISQFCYKGYSLEFCKDMESLKNISTNEVILTGKRIRNIYEVIWDNVKEACLISKDKDEEVHEGDRMKPTEFIPFGSLPLKTSQRNLDSNSAEPTGNHGQPSNIPNHSNGDNSGNGNPVPIHPKNSVLQPEAELDQPVNPNQHNLRWLRDHPPQQKLEAECSSPAFYQSYLEMIAAQELTEFLHMEIHSKYECEVLERKGQDGPIEEGATEDDSNYQVHCWRNQSKDFAEEIGRKASSSQLWKRNWEISSQESGLENYILGFLGKSPLTQRRK</sequence>
<feature type="coiled-coil region" evidence="1">
    <location>
        <begin position="427"/>
        <end position="489"/>
    </location>
</feature>
<feature type="region of interest" description="Disordered" evidence="2">
    <location>
        <begin position="505"/>
        <end position="546"/>
    </location>
</feature>
<dbReference type="AlphaFoldDB" id="A0A484MP28"/>
<accession>A0A484MP28</accession>